<comment type="caution">
    <text evidence="1">The sequence shown here is derived from an EMBL/GenBank/DDBJ whole genome shotgun (WGS) entry which is preliminary data.</text>
</comment>
<reference evidence="1 2" key="1">
    <citation type="submission" date="2016-10" db="EMBL/GenBank/DDBJ databases">
        <title>Draft Genome sequence of Alkanindiges sp. strain H1.</title>
        <authorList>
            <person name="Subhash Y."/>
            <person name="Lee S."/>
        </authorList>
    </citation>
    <scope>NUCLEOTIDE SEQUENCE [LARGE SCALE GENOMIC DNA]</scope>
    <source>
        <strain evidence="1 2">H1</strain>
    </source>
</reference>
<evidence type="ECO:0000313" key="1">
    <source>
        <dbReference type="EMBL" id="ONG39247.1"/>
    </source>
</evidence>
<name>A0A1S8CUR5_9GAMM</name>
<gene>
    <name evidence="1" type="ORF">BKE30_10100</name>
</gene>
<protein>
    <submittedName>
        <fullName evidence="1">Uncharacterized protein</fullName>
    </submittedName>
</protein>
<sequence length="90" mass="10394">MDDFLKNLASLNDDNALLDFCRRKVLHGTPFVFNGNEDAYYSFRKRIADEFEINFHEIFIIGSGKLGFSPHKNKIFDYDSDIDVAIRSLA</sequence>
<accession>A0A1S8CUR5</accession>
<organism evidence="1 2">
    <name type="scientific">Alkanindiges hydrocarboniclasticus</name>
    <dbReference type="NCBI Taxonomy" id="1907941"/>
    <lineage>
        <taxon>Bacteria</taxon>
        <taxon>Pseudomonadati</taxon>
        <taxon>Pseudomonadota</taxon>
        <taxon>Gammaproteobacteria</taxon>
        <taxon>Moraxellales</taxon>
        <taxon>Moraxellaceae</taxon>
        <taxon>Alkanindiges</taxon>
    </lineage>
</organism>
<proteinExistence type="predicted"/>
<keyword evidence="2" id="KW-1185">Reference proteome</keyword>
<evidence type="ECO:0000313" key="2">
    <source>
        <dbReference type="Proteomes" id="UP000192132"/>
    </source>
</evidence>
<dbReference type="RefSeq" id="WP_198938073.1">
    <property type="nucleotide sequence ID" value="NZ_MLCN01000025.1"/>
</dbReference>
<dbReference type="Proteomes" id="UP000192132">
    <property type="component" value="Unassembled WGS sequence"/>
</dbReference>
<dbReference type="AlphaFoldDB" id="A0A1S8CUR5"/>
<dbReference type="EMBL" id="MLCN01000025">
    <property type="protein sequence ID" value="ONG39247.1"/>
    <property type="molecule type" value="Genomic_DNA"/>
</dbReference>